<organism evidence="1 2">
    <name type="scientific">Dentiscutata erythropus</name>
    <dbReference type="NCBI Taxonomy" id="1348616"/>
    <lineage>
        <taxon>Eukaryota</taxon>
        <taxon>Fungi</taxon>
        <taxon>Fungi incertae sedis</taxon>
        <taxon>Mucoromycota</taxon>
        <taxon>Glomeromycotina</taxon>
        <taxon>Glomeromycetes</taxon>
        <taxon>Diversisporales</taxon>
        <taxon>Gigasporaceae</taxon>
        <taxon>Dentiscutata</taxon>
    </lineage>
</organism>
<dbReference type="AlphaFoldDB" id="A0A9N9P1D7"/>
<feature type="non-terminal residue" evidence="1">
    <location>
        <position position="83"/>
    </location>
</feature>
<reference evidence="1" key="1">
    <citation type="submission" date="2021-06" db="EMBL/GenBank/DDBJ databases">
        <authorList>
            <person name="Kallberg Y."/>
            <person name="Tangrot J."/>
            <person name="Rosling A."/>
        </authorList>
    </citation>
    <scope>NUCLEOTIDE SEQUENCE</scope>
    <source>
        <strain evidence="1">MA453B</strain>
    </source>
</reference>
<proteinExistence type="predicted"/>
<dbReference type="EMBL" id="CAJVPY010028707">
    <property type="protein sequence ID" value="CAG8793098.1"/>
    <property type="molecule type" value="Genomic_DNA"/>
</dbReference>
<name>A0A9N9P1D7_9GLOM</name>
<dbReference type="Proteomes" id="UP000789405">
    <property type="component" value="Unassembled WGS sequence"/>
</dbReference>
<evidence type="ECO:0000313" key="2">
    <source>
        <dbReference type="Proteomes" id="UP000789405"/>
    </source>
</evidence>
<sequence length="83" mass="8970">EKSDFTLDNMNRCGINSSYNWRPIRTTSECFSIVNYEVKTNTPIPVGSPISNRFREGGGDEVMGGVGDEVIGGVDEVIGVVGE</sequence>
<protein>
    <submittedName>
        <fullName evidence="1">24442_t:CDS:1</fullName>
    </submittedName>
</protein>
<gene>
    <name evidence="1" type="ORF">DERYTH_LOCUS21822</name>
</gene>
<keyword evidence="2" id="KW-1185">Reference proteome</keyword>
<accession>A0A9N9P1D7</accession>
<comment type="caution">
    <text evidence="1">The sequence shown here is derived from an EMBL/GenBank/DDBJ whole genome shotgun (WGS) entry which is preliminary data.</text>
</comment>
<evidence type="ECO:0000313" key="1">
    <source>
        <dbReference type="EMBL" id="CAG8793098.1"/>
    </source>
</evidence>
<feature type="non-terminal residue" evidence="1">
    <location>
        <position position="1"/>
    </location>
</feature>